<dbReference type="GO" id="GO:0006635">
    <property type="term" value="P:fatty acid beta-oxidation"/>
    <property type="evidence" value="ECO:0007669"/>
    <property type="project" value="TreeGrafter"/>
</dbReference>
<evidence type="ECO:0000259" key="2">
    <source>
        <dbReference type="Pfam" id="PF01575"/>
    </source>
</evidence>
<evidence type="ECO:0000256" key="1">
    <source>
        <dbReference type="SAM" id="MobiDB-lite"/>
    </source>
</evidence>
<gene>
    <name evidence="4" type="ORF">AAP_03541</name>
</gene>
<protein>
    <submittedName>
        <fullName evidence="4">Peroxisomal dehydratase</fullName>
    </submittedName>
</protein>
<comment type="caution">
    <text evidence="4">The sequence shown here is derived from an EMBL/GenBank/DDBJ whole genome shotgun (WGS) entry which is preliminary data.</text>
</comment>
<evidence type="ECO:0000313" key="5">
    <source>
        <dbReference type="Proteomes" id="UP000242877"/>
    </source>
</evidence>
<feature type="region of interest" description="Disordered" evidence="1">
    <location>
        <begin position="1"/>
        <end position="24"/>
    </location>
</feature>
<dbReference type="PANTHER" id="PTHR13078">
    <property type="entry name" value="PEROXISOMAL MULTIFUNCTIONAL ENZYME TYPE 2-RELATED"/>
    <property type="match status" value="1"/>
</dbReference>
<name>A0A166NLU4_9EURO</name>
<dbReference type="PANTHER" id="PTHR13078:SF57">
    <property type="entry name" value="DEHYDRATASE, PUTATIVE (AFU_ORTHOLOGUE AFUA_5G00640)-RELATED"/>
    <property type="match status" value="1"/>
</dbReference>
<keyword evidence="5" id="KW-1185">Reference proteome</keyword>
<dbReference type="Pfam" id="PF22622">
    <property type="entry name" value="MFE-2_hydrat-2_N"/>
    <property type="match status" value="1"/>
</dbReference>
<dbReference type="EMBL" id="AZGZ01000015">
    <property type="protein sequence ID" value="KZZ90900.1"/>
    <property type="molecule type" value="Genomic_DNA"/>
</dbReference>
<dbReference type="AlphaFoldDB" id="A0A166NLU4"/>
<dbReference type="VEuPathDB" id="FungiDB:AAP_03541"/>
<dbReference type="Proteomes" id="UP000242877">
    <property type="component" value="Unassembled WGS sequence"/>
</dbReference>
<dbReference type="GO" id="GO:0003857">
    <property type="term" value="F:(3S)-3-hydroxyacyl-CoA dehydrogenase (NAD+) activity"/>
    <property type="evidence" value="ECO:0007669"/>
    <property type="project" value="TreeGrafter"/>
</dbReference>
<sequence>MDTSPVLSEDDQRGAGAGHQFPSRPVSWTQRDALLFANSIGIEADELHFLYEFHPKFAVFPTYPLILPFKGTSHEVVDFLKSELTHPIPGVPDLDRGRAVDGERKITLLKPLPTTSAGRNFELRSSVVGVYDKGKATVVETEQQLVDVGTEDVYMKSVGSAFYVGQGGWGGPKGPSAVSYRPPKGKTPDATYELQTTNTTALFYRLNGDYNPLHASPETGAKMGFGGVIIHGLFSWNVAAHALVKLLGGSNPASLKEYQARFAAPVLPGDKIITQIWRTGKVNAEGYEEVLFVVKNGKGKVVLSNGRALMAVIDKTARASL</sequence>
<dbReference type="OrthoDB" id="60204at2759"/>
<evidence type="ECO:0000259" key="3">
    <source>
        <dbReference type="Pfam" id="PF22622"/>
    </source>
</evidence>
<dbReference type="GO" id="GO:0005777">
    <property type="term" value="C:peroxisome"/>
    <property type="evidence" value="ECO:0007669"/>
    <property type="project" value="TreeGrafter"/>
</dbReference>
<reference evidence="4 5" key="1">
    <citation type="journal article" date="2016" name="Genome Biol. Evol.">
        <title>Divergent and convergent evolution of fungal pathogenicity.</title>
        <authorList>
            <person name="Shang Y."/>
            <person name="Xiao G."/>
            <person name="Zheng P."/>
            <person name="Cen K."/>
            <person name="Zhan S."/>
            <person name="Wang C."/>
        </authorList>
    </citation>
    <scope>NUCLEOTIDE SEQUENCE [LARGE SCALE GENOMIC DNA]</scope>
    <source>
        <strain evidence="4 5">ARSEF 7405</strain>
    </source>
</reference>
<dbReference type="Pfam" id="PF01575">
    <property type="entry name" value="MaoC_dehydratas"/>
    <property type="match status" value="1"/>
</dbReference>
<accession>A0A166NLU4</accession>
<feature type="domain" description="Peroxisomal multifunctional enzyme type 2-like N-terminal" evidence="3">
    <location>
        <begin position="28"/>
        <end position="165"/>
    </location>
</feature>
<organism evidence="4 5">
    <name type="scientific">Ascosphaera apis ARSEF 7405</name>
    <dbReference type="NCBI Taxonomy" id="392613"/>
    <lineage>
        <taxon>Eukaryota</taxon>
        <taxon>Fungi</taxon>
        <taxon>Dikarya</taxon>
        <taxon>Ascomycota</taxon>
        <taxon>Pezizomycotina</taxon>
        <taxon>Eurotiomycetes</taxon>
        <taxon>Eurotiomycetidae</taxon>
        <taxon>Onygenales</taxon>
        <taxon>Ascosphaeraceae</taxon>
        <taxon>Ascosphaera</taxon>
    </lineage>
</organism>
<dbReference type="InterPro" id="IPR029069">
    <property type="entry name" value="HotDog_dom_sf"/>
</dbReference>
<dbReference type="InterPro" id="IPR054357">
    <property type="entry name" value="MFE-2_N"/>
</dbReference>
<dbReference type="Gene3D" id="3.10.129.10">
    <property type="entry name" value="Hotdog Thioesterase"/>
    <property type="match status" value="2"/>
</dbReference>
<evidence type="ECO:0000313" key="4">
    <source>
        <dbReference type="EMBL" id="KZZ90900.1"/>
    </source>
</evidence>
<dbReference type="InterPro" id="IPR002539">
    <property type="entry name" value="MaoC-like_dom"/>
</dbReference>
<dbReference type="GO" id="GO:0004300">
    <property type="term" value="F:enoyl-CoA hydratase activity"/>
    <property type="evidence" value="ECO:0007669"/>
    <property type="project" value="TreeGrafter"/>
</dbReference>
<dbReference type="SUPFAM" id="SSF54637">
    <property type="entry name" value="Thioesterase/thiol ester dehydrase-isomerase"/>
    <property type="match status" value="2"/>
</dbReference>
<feature type="domain" description="MaoC-like" evidence="2">
    <location>
        <begin position="184"/>
        <end position="285"/>
    </location>
</feature>
<dbReference type="GO" id="GO:0044594">
    <property type="term" value="F:17-beta-hydroxysteroid dehydrogenase (NAD+) activity"/>
    <property type="evidence" value="ECO:0007669"/>
    <property type="project" value="TreeGrafter"/>
</dbReference>
<proteinExistence type="predicted"/>